<organism evidence="2">
    <name type="scientific">Coccidioides posadasii (strain RMSCC 757 / Silveira)</name>
    <name type="common">Valley fever fungus</name>
    <dbReference type="NCBI Taxonomy" id="443226"/>
    <lineage>
        <taxon>Eukaryota</taxon>
        <taxon>Fungi</taxon>
        <taxon>Dikarya</taxon>
        <taxon>Ascomycota</taxon>
        <taxon>Pezizomycotina</taxon>
        <taxon>Eurotiomycetes</taxon>
        <taxon>Eurotiomycetidae</taxon>
        <taxon>Onygenales</taxon>
        <taxon>Onygenaceae</taxon>
        <taxon>Coccidioides</taxon>
    </lineage>
</organism>
<dbReference type="HOGENOM" id="CLU_2497719_0_0_1"/>
<name>E9CT06_COCPS</name>
<reference evidence="2" key="1">
    <citation type="journal article" date="2010" name="Genome Res.">
        <title>Population genomic sequencing of Coccidioides fungi reveals recent hybridization and transposon control.</title>
        <authorList>
            <person name="Neafsey D.E."/>
            <person name="Barker B.M."/>
            <person name="Sharpton T.J."/>
            <person name="Stajich J.E."/>
            <person name="Park D.J."/>
            <person name="Whiston E."/>
            <person name="Hung C.-Y."/>
            <person name="McMahan C."/>
            <person name="White J."/>
            <person name="Sykes S."/>
            <person name="Heiman D."/>
            <person name="Young S."/>
            <person name="Zeng Q."/>
            <person name="Abouelleil A."/>
            <person name="Aftuck L."/>
            <person name="Bessette D."/>
            <person name="Brown A."/>
            <person name="FitzGerald M."/>
            <person name="Lui A."/>
            <person name="Macdonald J.P."/>
            <person name="Priest M."/>
            <person name="Orbach M.J."/>
            <person name="Galgiani J.N."/>
            <person name="Kirkland T.N."/>
            <person name="Cole G.T."/>
            <person name="Birren B.W."/>
            <person name="Henn M.R."/>
            <person name="Taylor J.W."/>
            <person name="Rounsley S.D."/>
        </authorList>
    </citation>
    <scope>NUCLEOTIDE SEQUENCE [LARGE SCALE GENOMIC DNA]</scope>
    <source>
        <strain evidence="2">RMSCC 757 / Silveira</strain>
    </source>
</reference>
<dbReference type="Proteomes" id="UP000002497">
    <property type="component" value="Unassembled WGS sequence"/>
</dbReference>
<accession>E9CT06</accession>
<evidence type="ECO:0000313" key="1">
    <source>
        <dbReference type="EMBL" id="EFW22816.1"/>
    </source>
</evidence>
<protein>
    <submittedName>
        <fullName evidence="1">Predicted protein</fullName>
    </submittedName>
</protein>
<gene>
    <name evidence="1" type="ORF">CPSG_00715</name>
</gene>
<proteinExistence type="predicted"/>
<evidence type="ECO:0000313" key="2">
    <source>
        <dbReference type="Proteomes" id="UP000002497"/>
    </source>
</evidence>
<reference evidence="2" key="2">
    <citation type="submission" date="2010-03" db="EMBL/GenBank/DDBJ databases">
        <title>The genome sequence of Coccidioides posadasii strain Silveira.</title>
        <authorList>
            <consortium name="The Broad Institute Genome Sequencing Center for Infectious Disease"/>
            <person name="Neafsey D."/>
            <person name="Orbach M."/>
            <person name="Henn M.R."/>
            <person name="Cole G.T."/>
            <person name="Galgiani J."/>
            <person name="Gardner M.J."/>
            <person name="Kirkland T.N."/>
            <person name="Taylor J.W."/>
            <person name="Young S.K."/>
            <person name="Zeng Q."/>
            <person name="Koehrsen M."/>
            <person name="Alvarado L."/>
            <person name="Berlin A."/>
            <person name="Borenstein D."/>
            <person name="Chapman S.B."/>
            <person name="Chen Z."/>
            <person name="Engels R."/>
            <person name="Freedman E."/>
            <person name="Gellesch M."/>
            <person name="Goldberg J."/>
            <person name="Griggs A."/>
            <person name="Gujja S."/>
            <person name="Heilman E."/>
            <person name="Heiman D."/>
            <person name="Howarth C."/>
            <person name="Jen D."/>
            <person name="Larson L."/>
            <person name="Mehta T."/>
            <person name="Neiman D."/>
            <person name="Park D."/>
            <person name="Pearson M."/>
            <person name="Richards J."/>
            <person name="Roberts A."/>
            <person name="Saif S."/>
            <person name="Shea T."/>
            <person name="Shenoy N."/>
            <person name="Sisk P."/>
            <person name="Stolte C."/>
            <person name="Sykes S."/>
            <person name="Walk T."/>
            <person name="White J."/>
            <person name="Yandava C."/>
            <person name="Haas B."/>
            <person name="Nusbaum C."/>
            <person name="Birren B."/>
        </authorList>
    </citation>
    <scope>NUCLEOTIDE SEQUENCE [LARGE SCALE GENOMIC DNA]</scope>
    <source>
        <strain evidence="2">RMSCC 757 / Silveira</strain>
    </source>
</reference>
<dbReference type="VEuPathDB" id="FungiDB:CPSG_00715"/>
<sequence>MALSGVDWWDFAASGNFSTIIPLNQIKLRSISAMGKYRTGRICLCCILILQFWCRPAEPGYDELSFWAVGRNTTSEVCFNDQNFEY</sequence>
<keyword evidence="2" id="KW-1185">Reference proteome</keyword>
<dbReference type="AlphaFoldDB" id="E9CT06"/>
<dbReference type="EMBL" id="GL636486">
    <property type="protein sequence ID" value="EFW22816.1"/>
    <property type="molecule type" value="Genomic_DNA"/>
</dbReference>